<dbReference type="Proteomes" id="UP001153365">
    <property type="component" value="Unassembled WGS sequence"/>
</dbReference>
<sequence>MDSEPVPSCSNSHQELNSLTRITNRQLTDSQSLFDLISSYQSNRDSSPSALKKLVDTLSKISTKLAVSLASDDGHGDILEDRLDPRLDGIFYFFILITRLEFGQTSGNDQRLISQVERFCSNVPKNHVLTLSQHLLKFVQLLSYWTSKRDQLSRSLKPIADLIKSYMPPEVLTPLHAQLMKNSLRSRSIEHALEISSHDILLVDQKECPLKYQDHLAYHYLAGTIHALSKNYTRAIHLLTIVVSAPGNSISQFQFDAYKKLILISALSNSKPPTLPRYTNPQFRSVFKNFNGGKPYIELIDLYENHETVNNPYEKLCQIAEQNMHVFKQDKNSGLIKMCVAMSPRKMVLGLIPIYSSLPLSKLDSLLPNLPKGSGRELVEEMVKSGELEAEIREEHLRFLEKKEIQPTQLTAELQTAIHRAKNTGKILGSICDEIEGDRDYLSRLVSDLKELEKPFPESSRPGAVGLGGFELGEGGLAERSFTGIIEEDLAADISSKTWDDQSSFR</sequence>
<evidence type="ECO:0000259" key="2">
    <source>
        <dbReference type="Pfam" id="PF22788"/>
    </source>
</evidence>
<dbReference type="PANTHER" id="PTHR10758:SF1">
    <property type="entry name" value="COP9 SIGNALOSOME COMPLEX SUBUNIT 3"/>
    <property type="match status" value="1"/>
</dbReference>
<organism evidence="3 4">
    <name type="scientific">Phakopsora pachyrhizi</name>
    <name type="common">Asian soybean rust disease fungus</name>
    <dbReference type="NCBI Taxonomy" id="170000"/>
    <lineage>
        <taxon>Eukaryota</taxon>
        <taxon>Fungi</taxon>
        <taxon>Dikarya</taxon>
        <taxon>Basidiomycota</taxon>
        <taxon>Pucciniomycotina</taxon>
        <taxon>Pucciniomycetes</taxon>
        <taxon>Pucciniales</taxon>
        <taxon>Phakopsoraceae</taxon>
        <taxon>Phakopsora</taxon>
    </lineage>
</organism>
<gene>
    <name evidence="3" type="ORF">PPACK8108_LOCUS628</name>
</gene>
<evidence type="ECO:0000313" key="4">
    <source>
        <dbReference type="Proteomes" id="UP001153365"/>
    </source>
</evidence>
<dbReference type="InterPro" id="IPR050756">
    <property type="entry name" value="CSN3"/>
</dbReference>
<dbReference type="InterPro" id="IPR055089">
    <property type="entry name" value="COP9_N"/>
</dbReference>
<dbReference type="GO" id="GO:0008180">
    <property type="term" value="C:COP9 signalosome"/>
    <property type="evidence" value="ECO:0007669"/>
    <property type="project" value="TreeGrafter"/>
</dbReference>
<keyword evidence="1" id="KW-0963">Cytoplasm</keyword>
<evidence type="ECO:0000256" key="1">
    <source>
        <dbReference type="ARBA" id="ARBA00022490"/>
    </source>
</evidence>
<proteinExistence type="predicted"/>
<dbReference type="GO" id="GO:0006511">
    <property type="term" value="P:ubiquitin-dependent protein catabolic process"/>
    <property type="evidence" value="ECO:0007669"/>
    <property type="project" value="TreeGrafter"/>
</dbReference>
<comment type="caution">
    <text evidence="3">The sequence shown here is derived from an EMBL/GenBank/DDBJ whole genome shotgun (WGS) entry which is preliminary data.</text>
</comment>
<dbReference type="PANTHER" id="PTHR10758">
    <property type="entry name" value="26S PROTEASOME NON-ATPASE REGULATORY SUBUNIT 3/COP9 SIGNALOSOME COMPLEX SUBUNIT 3"/>
    <property type="match status" value="1"/>
</dbReference>
<dbReference type="Pfam" id="PF22788">
    <property type="entry name" value="COP9_hel_rpt"/>
    <property type="match status" value="1"/>
</dbReference>
<protein>
    <recommendedName>
        <fullName evidence="2">COP9 signalosome complex subunit 3 N-terminal helical repeats domain-containing protein</fullName>
    </recommendedName>
</protein>
<name>A0AAV0ADZ1_PHAPC</name>
<keyword evidence="4" id="KW-1185">Reference proteome</keyword>
<dbReference type="EMBL" id="CALTRL010000093">
    <property type="protein sequence ID" value="CAH7666287.1"/>
    <property type="molecule type" value="Genomic_DNA"/>
</dbReference>
<evidence type="ECO:0000313" key="3">
    <source>
        <dbReference type="EMBL" id="CAH7666287.1"/>
    </source>
</evidence>
<reference evidence="3" key="1">
    <citation type="submission" date="2022-06" db="EMBL/GenBank/DDBJ databases">
        <authorList>
            <consortium name="SYNGENTA / RWTH Aachen University"/>
        </authorList>
    </citation>
    <scope>NUCLEOTIDE SEQUENCE</scope>
</reference>
<accession>A0AAV0ADZ1</accession>
<feature type="domain" description="COP9 signalosome complex subunit 3 N-terminal helical repeats" evidence="2">
    <location>
        <begin position="58"/>
        <end position="280"/>
    </location>
</feature>
<dbReference type="AlphaFoldDB" id="A0AAV0ADZ1"/>